<dbReference type="InterPro" id="IPR012347">
    <property type="entry name" value="Ferritin-like"/>
</dbReference>
<evidence type="ECO:0000256" key="4">
    <source>
        <dbReference type="ARBA" id="ARBA00023002"/>
    </source>
</evidence>
<dbReference type="GO" id="GO:0006826">
    <property type="term" value="P:iron ion transport"/>
    <property type="evidence" value="ECO:0007669"/>
    <property type="project" value="InterPro"/>
</dbReference>
<comment type="subcellular location">
    <subcellularLocation>
        <location evidence="7">Cytoplasm</location>
    </subcellularLocation>
</comment>
<dbReference type="InterPro" id="IPR041719">
    <property type="entry name" value="Ferritin_prok"/>
</dbReference>
<evidence type="ECO:0000256" key="2">
    <source>
        <dbReference type="ARBA" id="ARBA00022434"/>
    </source>
</evidence>
<dbReference type="Pfam" id="PF00210">
    <property type="entry name" value="Ferritin"/>
    <property type="match status" value="1"/>
</dbReference>
<dbReference type="PANTHER" id="PTHR11431">
    <property type="entry name" value="FERRITIN"/>
    <property type="match status" value="1"/>
</dbReference>
<accession>A0A085GD07</accession>
<dbReference type="GO" id="GO:0008198">
    <property type="term" value="F:ferrous iron binding"/>
    <property type="evidence" value="ECO:0007669"/>
    <property type="project" value="TreeGrafter"/>
</dbReference>
<dbReference type="SUPFAM" id="SSF47240">
    <property type="entry name" value="Ferritin-like"/>
    <property type="match status" value="1"/>
</dbReference>
<dbReference type="Gene3D" id="1.20.1260.10">
    <property type="match status" value="1"/>
</dbReference>
<dbReference type="CDD" id="cd01055">
    <property type="entry name" value="Nonheme_Ferritin"/>
    <property type="match status" value="1"/>
</dbReference>
<dbReference type="STRING" id="1006004.GBAG_2387"/>
<comment type="function">
    <text evidence="7">Iron-storage protein.</text>
</comment>
<keyword evidence="7" id="KW-0963">Cytoplasm</keyword>
<comment type="caution">
    <text evidence="9">The sequence shown here is derived from an EMBL/GenBank/DDBJ whole genome shotgun (WGS) entry which is preliminary data.</text>
</comment>
<reference evidence="9 10" key="1">
    <citation type="submission" date="2014-05" db="EMBL/GenBank/DDBJ databases">
        <title>ATOL: Assembling a taxonomically balanced genome-scale reconstruction of the evolutionary history of the Enterobacteriaceae.</title>
        <authorList>
            <person name="Plunkett G.III."/>
            <person name="Neeno-Eckwall E.C."/>
            <person name="Glasner J.D."/>
            <person name="Perna N.T."/>
        </authorList>
    </citation>
    <scope>NUCLEOTIDE SEQUENCE [LARGE SCALE GENOMIC DNA]</scope>
    <source>
        <strain evidence="9 10">ATCC 33320</strain>
    </source>
</reference>
<dbReference type="EC" id="1.16.3.2" evidence="7"/>
<evidence type="ECO:0000313" key="9">
    <source>
        <dbReference type="EMBL" id="KFC81602.1"/>
    </source>
</evidence>
<keyword evidence="4" id="KW-0560">Oxidoreductase</keyword>
<feature type="binding site" evidence="6">
    <location>
        <position position="127"/>
    </location>
    <ligand>
        <name>Fe cation</name>
        <dbReference type="ChEBI" id="CHEBI:24875"/>
        <label>1</label>
    </ligand>
</feature>
<organism evidence="9 10">
    <name type="scientific">Buttiauxella agrestis ATCC 33320</name>
    <dbReference type="NCBI Taxonomy" id="1006004"/>
    <lineage>
        <taxon>Bacteria</taxon>
        <taxon>Pseudomonadati</taxon>
        <taxon>Pseudomonadota</taxon>
        <taxon>Gammaproteobacteria</taxon>
        <taxon>Enterobacterales</taxon>
        <taxon>Enterobacteriaceae</taxon>
        <taxon>Buttiauxella</taxon>
    </lineage>
</organism>
<sequence length="167" mass="19037">MATSGMVQRLNLQINRDFYSSNLYLRLSSWCSEKSLTGTATFLRNQAQCNVTQMMRIFNFMKQAGGTPIVGAIESPQSECDSLEMLFEKTVEDYQQRCATLNKLTAEATELKDYPTLNFLKTMDREQEEEGVLLNTILDEVRNARKAGLCMSQTDVHLTNLVNHQQH</sequence>
<dbReference type="GO" id="GO:0006879">
    <property type="term" value="P:intracellular iron ion homeostasis"/>
    <property type="evidence" value="ECO:0007669"/>
    <property type="project" value="UniProtKB-KW"/>
</dbReference>
<dbReference type="NCBIfam" id="NF011597">
    <property type="entry name" value="PRK15022.1"/>
    <property type="match status" value="1"/>
</dbReference>
<dbReference type="InterPro" id="IPR009078">
    <property type="entry name" value="Ferritin-like_SF"/>
</dbReference>
<evidence type="ECO:0000256" key="6">
    <source>
        <dbReference type="PIRSR" id="PIRSR601519-1"/>
    </source>
</evidence>
<dbReference type="RefSeq" id="WP_034496110.1">
    <property type="nucleotide sequence ID" value="NZ_JMPI01000030.1"/>
</dbReference>
<dbReference type="InterPro" id="IPR008331">
    <property type="entry name" value="Ferritin_DPS_dom"/>
</dbReference>
<dbReference type="OrthoDB" id="9801481at2"/>
<evidence type="ECO:0000313" key="10">
    <source>
        <dbReference type="Proteomes" id="UP000028653"/>
    </source>
</evidence>
<evidence type="ECO:0000259" key="8">
    <source>
        <dbReference type="PROSITE" id="PS50905"/>
    </source>
</evidence>
<dbReference type="PROSITE" id="PS50905">
    <property type="entry name" value="FERRITIN_LIKE"/>
    <property type="match status" value="1"/>
</dbReference>
<evidence type="ECO:0000256" key="3">
    <source>
        <dbReference type="ARBA" id="ARBA00022723"/>
    </source>
</evidence>
<comment type="catalytic activity">
    <reaction evidence="7">
        <text>4 Fe(2+) + O2 + 6 H2O = 4 iron(III) oxide-hydroxide + 12 H(+)</text>
        <dbReference type="Rhea" id="RHEA:11972"/>
        <dbReference type="ChEBI" id="CHEBI:15377"/>
        <dbReference type="ChEBI" id="CHEBI:15378"/>
        <dbReference type="ChEBI" id="CHEBI:15379"/>
        <dbReference type="ChEBI" id="CHEBI:29033"/>
        <dbReference type="ChEBI" id="CHEBI:78619"/>
        <dbReference type="EC" id="1.16.3.2"/>
    </reaction>
</comment>
<name>A0A085GD07_9ENTR</name>
<dbReference type="EMBL" id="JMPI01000030">
    <property type="protein sequence ID" value="KFC81602.1"/>
    <property type="molecule type" value="Genomic_DNA"/>
</dbReference>
<dbReference type="GO" id="GO:0005829">
    <property type="term" value="C:cytosol"/>
    <property type="evidence" value="ECO:0007669"/>
    <property type="project" value="TreeGrafter"/>
</dbReference>
<dbReference type="eggNOG" id="COG1528">
    <property type="taxonomic scope" value="Bacteria"/>
</dbReference>
<evidence type="ECO:0000256" key="1">
    <source>
        <dbReference type="ARBA" id="ARBA00006950"/>
    </source>
</evidence>
<gene>
    <name evidence="9" type="ORF">GBAG_2387</name>
</gene>
<proteinExistence type="inferred from homology"/>
<evidence type="ECO:0000256" key="5">
    <source>
        <dbReference type="ARBA" id="ARBA00023004"/>
    </source>
</evidence>
<keyword evidence="3 6" id="KW-0479">Metal-binding</keyword>
<dbReference type="GO" id="GO:0008199">
    <property type="term" value="F:ferric iron binding"/>
    <property type="evidence" value="ECO:0007669"/>
    <property type="project" value="InterPro"/>
</dbReference>
<dbReference type="InterPro" id="IPR009040">
    <property type="entry name" value="Ferritin-like_diiron"/>
</dbReference>
<keyword evidence="5 6" id="KW-0408">Iron</keyword>
<dbReference type="AlphaFoldDB" id="A0A085GD07"/>
<dbReference type="PANTHER" id="PTHR11431:SF40">
    <property type="entry name" value="BACTERIAL NON-HEME FERRITIN-LIKE PROTEIN"/>
    <property type="match status" value="1"/>
</dbReference>
<dbReference type="GO" id="GO:0004322">
    <property type="term" value="F:ferroxidase activity"/>
    <property type="evidence" value="ECO:0007669"/>
    <property type="project" value="TreeGrafter"/>
</dbReference>
<keyword evidence="2 7" id="KW-0409">Iron storage</keyword>
<comment type="similarity">
    <text evidence="1 7">Belongs to the ferritin family. Prokaryotic subfamily.</text>
</comment>
<evidence type="ECO:0000256" key="7">
    <source>
        <dbReference type="RuleBase" id="RU361145"/>
    </source>
</evidence>
<dbReference type="Proteomes" id="UP000028653">
    <property type="component" value="Unassembled WGS sequence"/>
</dbReference>
<dbReference type="InterPro" id="IPR001519">
    <property type="entry name" value="Ferritin"/>
</dbReference>
<feature type="domain" description="Ferritin-like diiron" evidence="8">
    <location>
        <begin position="1"/>
        <end position="145"/>
    </location>
</feature>
<protein>
    <recommendedName>
        <fullName evidence="7">Ferritin</fullName>
        <ecNumber evidence="7">1.16.3.2</ecNumber>
    </recommendedName>
</protein>
<keyword evidence="10" id="KW-1185">Reference proteome</keyword>